<dbReference type="Pfam" id="PF01926">
    <property type="entry name" value="MMR_HSR1"/>
    <property type="match status" value="1"/>
</dbReference>
<evidence type="ECO:0000256" key="4">
    <source>
        <dbReference type="ARBA" id="ARBA00022842"/>
    </source>
</evidence>
<protein>
    <recommendedName>
        <fullName evidence="6">GTPase HflX</fullName>
    </recommendedName>
    <alternativeName>
        <fullName evidence="6">GTP-binding protein HflX</fullName>
    </alternativeName>
</protein>
<dbReference type="InterPro" id="IPR025121">
    <property type="entry name" value="GTPase_HflX_N"/>
</dbReference>
<dbReference type="EMBL" id="DTBQ01000131">
    <property type="protein sequence ID" value="HGM47024.1"/>
    <property type="molecule type" value="Genomic_DNA"/>
</dbReference>
<keyword evidence="2 8" id="KW-0479">Metal-binding</keyword>
<dbReference type="GO" id="GO:0046872">
    <property type="term" value="F:metal ion binding"/>
    <property type="evidence" value="ECO:0007669"/>
    <property type="project" value="UniProtKB-KW"/>
</dbReference>
<dbReference type="GO" id="GO:0043022">
    <property type="term" value="F:ribosome binding"/>
    <property type="evidence" value="ECO:0007669"/>
    <property type="project" value="TreeGrafter"/>
</dbReference>
<dbReference type="FunFam" id="3.40.50.11060:FF:000001">
    <property type="entry name" value="GTPase HflX"/>
    <property type="match status" value="1"/>
</dbReference>
<dbReference type="PIRSF" id="PIRSF006809">
    <property type="entry name" value="GTP-binding_hflX_prd"/>
    <property type="match status" value="1"/>
</dbReference>
<evidence type="ECO:0000259" key="10">
    <source>
        <dbReference type="PROSITE" id="PS51705"/>
    </source>
</evidence>
<keyword evidence="4 8" id="KW-0460">Magnesium</keyword>
<dbReference type="AlphaFoldDB" id="A0A7C4H8N6"/>
<dbReference type="InterPro" id="IPR042108">
    <property type="entry name" value="GTPase_HflX_N_sf"/>
</dbReference>
<dbReference type="PANTHER" id="PTHR10229">
    <property type="entry name" value="GTP-BINDING PROTEIN HFLX"/>
    <property type="match status" value="1"/>
</dbReference>
<comment type="caution">
    <text evidence="11">The sequence shown here is derived from an EMBL/GenBank/DDBJ whole genome shotgun (WGS) entry which is preliminary data.</text>
</comment>
<dbReference type="NCBIfam" id="TIGR03156">
    <property type="entry name" value="GTP_HflX"/>
    <property type="match status" value="1"/>
</dbReference>
<evidence type="ECO:0000256" key="5">
    <source>
        <dbReference type="ARBA" id="ARBA00023134"/>
    </source>
</evidence>
<dbReference type="HAMAP" id="MF_00900">
    <property type="entry name" value="GTPase_HflX"/>
    <property type="match status" value="1"/>
</dbReference>
<feature type="coiled-coil region" evidence="9">
    <location>
        <begin position="103"/>
        <end position="130"/>
    </location>
</feature>
<keyword evidence="1 6" id="KW-0963">Cytoplasm</keyword>
<dbReference type="Pfam" id="PF16360">
    <property type="entry name" value="GTP-bdg_M"/>
    <property type="match status" value="1"/>
</dbReference>
<dbReference type="PANTHER" id="PTHR10229:SF8">
    <property type="entry name" value="GTPASE HFLX"/>
    <property type="match status" value="1"/>
</dbReference>
<feature type="binding site" evidence="7">
    <location>
        <begin position="194"/>
        <end position="201"/>
    </location>
    <ligand>
        <name>GTP</name>
        <dbReference type="ChEBI" id="CHEBI:37565"/>
    </ligand>
</feature>
<sequence>MSRRVLLVQRLDDDERYMLRELRELAEAAGYEVVGEVVQRREPDPRYGVGSGKVEEIRRLVAETGAERVIFYNFLKPNQVYNLRKKLGIEVLDRFELILEIFAKRAGSREAKLQIELARLKRELSFAREYINLQKRGELHGFLGGGRYAADAYYEYVVSRIAKIEEELRAIRRSKSMRWSRRGEVGIFSVALTGYTGAGKTTLFNRLAGWEGYVDGRPFATLSTKTRLVALKGLPLLLSDTIGFIDSLPEQLFDAFYTTIGEVSYSDLLLLVVDVAEPPREVERKVLAGLSILSALGVPQSRVLVAANKVDVAEPAQLESNFRLLRKLSFPEIVPISAKTGFNLRALEEAIRRHLPGRVKASLKVRKEVLGLLLEEASQACRVMGVEECGGEVIVELEGRDTCIARLTRKYGLKPQPSALLALREEAV</sequence>
<organism evidence="11">
    <name type="scientific">Thermofilum pendens</name>
    <dbReference type="NCBI Taxonomy" id="2269"/>
    <lineage>
        <taxon>Archaea</taxon>
        <taxon>Thermoproteota</taxon>
        <taxon>Thermoprotei</taxon>
        <taxon>Thermofilales</taxon>
        <taxon>Thermofilaceae</taxon>
        <taxon>Thermofilum</taxon>
    </lineage>
</organism>
<feature type="domain" description="Hflx-type G" evidence="10">
    <location>
        <begin position="188"/>
        <end position="359"/>
    </location>
</feature>
<comment type="similarity">
    <text evidence="6">Belongs to the TRAFAC class OBG-HflX-like GTPase superfamily. HflX GTPase family.</text>
</comment>
<dbReference type="SUPFAM" id="SSF52540">
    <property type="entry name" value="P-loop containing nucleoside triphosphate hydrolases"/>
    <property type="match status" value="1"/>
</dbReference>
<feature type="binding site" evidence="7">
    <location>
        <begin position="240"/>
        <end position="243"/>
    </location>
    <ligand>
        <name>GTP</name>
        <dbReference type="ChEBI" id="CHEBI:37565"/>
    </ligand>
</feature>
<evidence type="ECO:0000256" key="3">
    <source>
        <dbReference type="ARBA" id="ARBA00022741"/>
    </source>
</evidence>
<keyword evidence="3 6" id="KW-0547">Nucleotide-binding</keyword>
<feature type="binding site" evidence="7">
    <location>
        <begin position="219"/>
        <end position="223"/>
    </location>
    <ligand>
        <name>GTP</name>
        <dbReference type="ChEBI" id="CHEBI:37565"/>
    </ligand>
</feature>
<evidence type="ECO:0000256" key="2">
    <source>
        <dbReference type="ARBA" id="ARBA00022723"/>
    </source>
</evidence>
<comment type="subcellular location">
    <subcellularLocation>
        <location evidence="6">Cytoplasm</location>
    </subcellularLocation>
    <text evidence="6">May associate with membranes.</text>
</comment>
<evidence type="ECO:0000256" key="6">
    <source>
        <dbReference type="HAMAP-Rule" id="MF_00900"/>
    </source>
</evidence>
<evidence type="ECO:0000256" key="8">
    <source>
        <dbReference type="PIRSR" id="PIRSR006809-2"/>
    </source>
</evidence>
<evidence type="ECO:0000313" key="11">
    <source>
        <dbReference type="EMBL" id="HGM47024.1"/>
    </source>
</evidence>
<feature type="binding site" evidence="8">
    <location>
        <position position="221"/>
    </location>
    <ligand>
        <name>Mg(2+)</name>
        <dbReference type="ChEBI" id="CHEBI:18420"/>
    </ligand>
</feature>
<dbReference type="PROSITE" id="PS51705">
    <property type="entry name" value="G_HFLX"/>
    <property type="match status" value="1"/>
</dbReference>
<dbReference type="InterPro" id="IPR006073">
    <property type="entry name" value="GTP-bd"/>
</dbReference>
<keyword evidence="9" id="KW-0175">Coiled coil</keyword>
<gene>
    <name evidence="6 11" type="primary">hflX</name>
    <name evidence="11" type="ORF">ENU21_04670</name>
</gene>
<feature type="binding site" evidence="7">
    <location>
        <begin position="308"/>
        <end position="311"/>
    </location>
    <ligand>
        <name>GTP</name>
        <dbReference type="ChEBI" id="CHEBI:37565"/>
    </ligand>
</feature>
<name>A0A7C4H8N6_THEPE</name>
<dbReference type="GO" id="GO:0003924">
    <property type="term" value="F:GTPase activity"/>
    <property type="evidence" value="ECO:0007669"/>
    <property type="project" value="UniProtKB-UniRule"/>
</dbReference>
<evidence type="ECO:0000256" key="7">
    <source>
        <dbReference type="PIRSR" id="PIRSR006809-1"/>
    </source>
</evidence>
<reference evidence="11" key="1">
    <citation type="journal article" date="2020" name="mSystems">
        <title>Genome- and Community-Level Interaction Insights into Carbon Utilization and Element Cycling Functions of Hydrothermarchaeota in Hydrothermal Sediment.</title>
        <authorList>
            <person name="Zhou Z."/>
            <person name="Liu Y."/>
            <person name="Xu W."/>
            <person name="Pan J."/>
            <person name="Luo Z.H."/>
            <person name="Li M."/>
        </authorList>
    </citation>
    <scope>NUCLEOTIDE SEQUENCE</scope>
    <source>
        <strain evidence="11">SpSt-649</strain>
    </source>
</reference>
<dbReference type="InterPro" id="IPR016496">
    <property type="entry name" value="GTPase_HflX"/>
</dbReference>
<dbReference type="Gene3D" id="6.10.250.2860">
    <property type="match status" value="1"/>
</dbReference>
<feature type="binding site" evidence="8">
    <location>
        <position position="201"/>
    </location>
    <ligand>
        <name>Mg(2+)</name>
        <dbReference type="ChEBI" id="CHEBI:18420"/>
    </ligand>
</feature>
<evidence type="ECO:0000256" key="1">
    <source>
        <dbReference type="ARBA" id="ARBA00022490"/>
    </source>
</evidence>
<comment type="subunit">
    <text evidence="6">Monomer. Associates with the 50S ribosomal subunit.</text>
</comment>
<comment type="function">
    <text evidence="6">GTPase that associates with the 50S ribosomal subunit and may have a role during protein synthesis or ribosome biogenesis.</text>
</comment>
<proteinExistence type="inferred from homology"/>
<dbReference type="InterPro" id="IPR032305">
    <property type="entry name" value="GTP-bd_M"/>
</dbReference>
<accession>A0A7C4H8N6</accession>
<dbReference type="GO" id="GO:0005525">
    <property type="term" value="F:GTP binding"/>
    <property type="evidence" value="ECO:0007669"/>
    <property type="project" value="UniProtKB-UniRule"/>
</dbReference>
<dbReference type="InterPro" id="IPR030394">
    <property type="entry name" value="G_HFLX_dom"/>
</dbReference>
<keyword evidence="5 6" id="KW-0342">GTP-binding</keyword>
<comment type="cofactor">
    <cofactor evidence="8">
        <name>Mg(2+)</name>
        <dbReference type="ChEBI" id="CHEBI:18420"/>
    </cofactor>
</comment>
<dbReference type="GO" id="GO:0005737">
    <property type="term" value="C:cytoplasm"/>
    <property type="evidence" value="ECO:0007669"/>
    <property type="project" value="UniProtKB-SubCell"/>
</dbReference>
<dbReference type="CDD" id="cd01878">
    <property type="entry name" value="HflX"/>
    <property type="match status" value="1"/>
</dbReference>
<evidence type="ECO:0000256" key="9">
    <source>
        <dbReference type="SAM" id="Coils"/>
    </source>
</evidence>
<dbReference type="Gene3D" id="3.40.50.11060">
    <property type="entry name" value="GTPase HflX, N-terminal domain"/>
    <property type="match status" value="1"/>
</dbReference>
<dbReference type="InterPro" id="IPR027417">
    <property type="entry name" value="P-loop_NTPase"/>
</dbReference>
<dbReference type="Pfam" id="PF13167">
    <property type="entry name" value="GTP-bdg_N"/>
    <property type="match status" value="1"/>
</dbReference>
<dbReference type="Gene3D" id="3.40.50.300">
    <property type="entry name" value="P-loop containing nucleotide triphosphate hydrolases"/>
    <property type="match status" value="1"/>
</dbReference>
<feature type="binding site" evidence="7">
    <location>
        <begin position="337"/>
        <end position="339"/>
    </location>
    <ligand>
        <name>GTP</name>
        <dbReference type="ChEBI" id="CHEBI:37565"/>
    </ligand>
</feature>